<evidence type="ECO:0000313" key="2">
    <source>
        <dbReference type="Proteomes" id="UP000305233"/>
    </source>
</evidence>
<protein>
    <submittedName>
        <fullName evidence="1">MarR family transcriptional regulator</fullName>
    </submittedName>
</protein>
<accession>A0A4S5E2Q3</accession>
<keyword evidence="2" id="KW-1185">Reference proteome</keyword>
<comment type="caution">
    <text evidence="1">The sequence shown here is derived from an EMBL/GenBank/DDBJ whole genome shotgun (WGS) entry which is preliminary data.</text>
</comment>
<gene>
    <name evidence="1" type="ORF">E8P82_11825</name>
</gene>
<dbReference type="EMBL" id="SSWH01000010">
    <property type="protein sequence ID" value="THJ65676.1"/>
    <property type="molecule type" value="Genomic_DNA"/>
</dbReference>
<evidence type="ECO:0000313" key="1">
    <source>
        <dbReference type="EMBL" id="THJ65676.1"/>
    </source>
</evidence>
<reference evidence="1 2" key="1">
    <citation type="submission" date="2019-04" db="EMBL/GenBank/DDBJ databases">
        <authorList>
            <person name="Liu Q."/>
            <person name="Xin Y.-H."/>
        </authorList>
    </citation>
    <scope>NUCLEOTIDE SEQUENCE [LARGE SCALE GENOMIC DNA]</scope>
    <source>
        <strain evidence="1 2">AM23</strain>
    </source>
</reference>
<proteinExistence type="predicted"/>
<dbReference type="Gene3D" id="3.90.920.10">
    <property type="entry name" value="DNA primase, PRIM domain"/>
    <property type="match status" value="1"/>
</dbReference>
<name>A0A4S5E2Q3_9MICC</name>
<dbReference type="Proteomes" id="UP000305233">
    <property type="component" value="Unassembled WGS sequence"/>
</dbReference>
<organism evidence="1 2">
    <name type="scientific">Arthrobacter echini</name>
    <dbReference type="NCBI Taxonomy" id="1529066"/>
    <lineage>
        <taxon>Bacteria</taxon>
        <taxon>Bacillati</taxon>
        <taxon>Actinomycetota</taxon>
        <taxon>Actinomycetes</taxon>
        <taxon>Micrococcales</taxon>
        <taxon>Micrococcaceae</taxon>
        <taxon>Arthrobacter</taxon>
    </lineage>
</organism>
<sequence length="623" mass="67739">MTLPQHDWALPDLQSSGVSLVKDEPSVVWAALAPLLAGQPRVRLSRDAGRSYPQKFERDLTDALPTVPAAVRVFGKDGSCRALFFDFDASKGGLAQVTADVRVLQEWLHRLGARWIEDFSPNGGRHVYVPLADPATFTDARELVEALGNRLPSLDRTPHQNLLHGCMRVPGSRHKTGGHQQLAMSLSMAYDVARRPNASTVWAAMRRDLRDEIQAARALRLEAVAPVLETSAANTMNVSSASRMSQAMQSIARTGLYDANRYGSNSEARQAVITGAAAAGLNATDIYRRMTQGIWPGLASFYARYSAGNRVQALQRDLAASHRHLKSKATNTARQSSNHKNPTSRPNTQPPVLHRGNSTLVDSAAEHRFIRTWRNAASLVEQTMGSSRADLARRMVLRALGAAAHMTGGSVVEFGVRSLAVATGLDHTTVAGHLRALRSASNPLIAMLEKAKGTRGDQYELTIPDPLKESAGDLAWKKGKLHALRPAFRELGFPAAFVYEALETSATPLSTAELVRITRLSRTTVSESLEILAAWNLATRGCAGWTIEASTSLSTVAECLGVLEDVAAQVKLYRAQRAVWRKWLAGRAPDALLPSPDDDYPWEIYEGPPDDLSLADLAFRSAG</sequence>
<dbReference type="AlphaFoldDB" id="A0A4S5E2Q3"/>
<dbReference type="OrthoDB" id="3211423at2"/>